<sequence length="66" mass="6930">MKAILVLPSIPELFICLRASSKPFSIDRPYGEANRPVCATTTPMEISLSTSFISGGAATTSCPIGL</sequence>
<evidence type="ECO:0000313" key="2">
    <source>
        <dbReference type="Proteomes" id="UP001174909"/>
    </source>
</evidence>
<accession>A0AA35QY48</accession>
<reference evidence="1" key="1">
    <citation type="submission" date="2023-03" db="EMBL/GenBank/DDBJ databases">
        <authorList>
            <person name="Steffen K."/>
            <person name="Cardenas P."/>
        </authorList>
    </citation>
    <scope>NUCLEOTIDE SEQUENCE</scope>
</reference>
<name>A0AA35QY48_GEOBA</name>
<gene>
    <name evidence="1" type="ORF">GBAR_LOCUS1600</name>
</gene>
<proteinExistence type="predicted"/>
<dbReference type="AlphaFoldDB" id="A0AA35QY48"/>
<keyword evidence="2" id="KW-1185">Reference proteome</keyword>
<dbReference type="Proteomes" id="UP001174909">
    <property type="component" value="Unassembled WGS sequence"/>
</dbReference>
<evidence type="ECO:0000313" key="1">
    <source>
        <dbReference type="EMBL" id="CAI7995045.1"/>
    </source>
</evidence>
<organism evidence="1 2">
    <name type="scientific">Geodia barretti</name>
    <name type="common">Barrett's horny sponge</name>
    <dbReference type="NCBI Taxonomy" id="519541"/>
    <lineage>
        <taxon>Eukaryota</taxon>
        <taxon>Metazoa</taxon>
        <taxon>Porifera</taxon>
        <taxon>Demospongiae</taxon>
        <taxon>Heteroscleromorpha</taxon>
        <taxon>Tetractinellida</taxon>
        <taxon>Astrophorina</taxon>
        <taxon>Geodiidae</taxon>
        <taxon>Geodia</taxon>
    </lineage>
</organism>
<comment type="caution">
    <text evidence="1">The sequence shown here is derived from an EMBL/GenBank/DDBJ whole genome shotgun (WGS) entry which is preliminary data.</text>
</comment>
<dbReference type="EMBL" id="CASHTH010000237">
    <property type="protein sequence ID" value="CAI7995045.1"/>
    <property type="molecule type" value="Genomic_DNA"/>
</dbReference>
<protein>
    <submittedName>
        <fullName evidence="1">Uncharacterized protein</fullName>
    </submittedName>
</protein>